<gene>
    <name evidence="2" type="ORF">A6F49_13995</name>
</gene>
<evidence type="ECO:0000313" key="2">
    <source>
        <dbReference type="EMBL" id="OAV59867.1"/>
    </source>
</evidence>
<feature type="transmembrane region" description="Helical" evidence="1">
    <location>
        <begin position="79"/>
        <end position="98"/>
    </location>
</feature>
<proteinExistence type="predicted"/>
<reference evidence="2 3" key="1">
    <citation type="submission" date="2016-04" db="EMBL/GenBank/DDBJ databases">
        <title>First whole genome shotgun sequence of the bacterium Enteractinococcus sp. strain UASWS1574.</title>
        <authorList>
            <person name="Crovadore J."/>
            <person name="Chablais R."/>
            <person name="Lefort F."/>
        </authorList>
    </citation>
    <scope>NUCLEOTIDE SEQUENCE [LARGE SCALE GENOMIC DNA]</scope>
    <source>
        <strain evidence="2 3">UASWS1574</strain>
    </source>
</reference>
<dbReference type="Pfam" id="PF20122">
    <property type="entry name" value="DUF6512"/>
    <property type="match status" value="1"/>
</dbReference>
<feature type="transmembrane region" description="Helical" evidence="1">
    <location>
        <begin position="107"/>
        <end position="129"/>
    </location>
</feature>
<dbReference type="Proteomes" id="UP000078292">
    <property type="component" value="Unassembled WGS sequence"/>
</dbReference>
<keyword evidence="3" id="KW-1185">Reference proteome</keyword>
<dbReference type="OrthoDB" id="48209at2"/>
<organism evidence="2 3">
    <name type="scientific">Enteractinococcus helveticum</name>
    <dbReference type="NCBI Taxonomy" id="1837282"/>
    <lineage>
        <taxon>Bacteria</taxon>
        <taxon>Bacillati</taxon>
        <taxon>Actinomycetota</taxon>
        <taxon>Actinomycetes</taxon>
        <taxon>Micrococcales</taxon>
        <taxon>Micrococcaceae</taxon>
    </lineage>
</organism>
<dbReference type="EMBL" id="LXEY01000021">
    <property type="protein sequence ID" value="OAV59867.1"/>
    <property type="molecule type" value="Genomic_DNA"/>
</dbReference>
<feature type="transmembrane region" description="Helical" evidence="1">
    <location>
        <begin position="135"/>
        <end position="154"/>
    </location>
</feature>
<keyword evidence="1" id="KW-1133">Transmembrane helix</keyword>
<keyword evidence="1" id="KW-0812">Transmembrane</keyword>
<dbReference type="AlphaFoldDB" id="A0A1B7LXG3"/>
<evidence type="ECO:0000256" key="1">
    <source>
        <dbReference type="SAM" id="Phobius"/>
    </source>
</evidence>
<feature type="transmembrane region" description="Helical" evidence="1">
    <location>
        <begin position="53"/>
        <end position="73"/>
    </location>
</feature>
<sequence length="192" mass="21830">MAFETLVTVSWWMILPLSFVGSLLHFTFDWTGHNRLAAIFSAVNESYWEHIKIAIWPVVLLQIILFAAGGYQYPAFLPAATIALYSLPISMIGIVFLYKSITKRNILWLDIATFFVIIAVAQTLFVLVLEQLDPSWVTVVFAVVFLGGLLVAFLRFTLRPPSEPDVFIDPITEKYGLHAHPDYEILKKTCYE</sequence>
<dbReference type="STRING" id="1837282.A6F49_13995"/>
<evidence type="ECO:0000313" key="3">
    <source>
        <dbReference type="Proteomes" id="UP000078292"/>
    </source>
</evidence>
<accession>A0A1B7LXG3</accession>
<keyword evidence="1" id="KW-0472">Membrane</keyword>
<dbReference type="InterPro" id="IPR045407">
    <property type="entry name" value="DUF6512"/>
</dbReference>
<feature type="transmembrane region" description="Helical" evidence="1">
    <location>
        <begin position="12"/>
        <end position="32"/>
    </location>
</feature>
<dbReference type="RefSeq" id="WP_043058359.1">
    <property type="nucleotide sequence ID" value="NZ_LXEY01000021.1"/>
</dbReference>
<comment type="caution">
    <text evidence="2">The sequence shown here is derived from an EMBL/GenBank/DDBJ whole genome shotgun (WGS) entry which is preliminary data.</text>
</comment>
<name>A0A1B7LXG3_9MICC</name>
<protein>
    <submittedName>
        <fullName evidence="2">Uncharacterized protein</fullName>
    </submittedName>
</protein>